<evidence type="ECO:0000313" key="4">
    <source>
        <dbReference type="Proteomes" id="UP001174997"/>
    </source>
</evidence>
<protein>
    <recommendedName>
        <fullName evidence="5">BZIP domain-containing protein</fullName>
    </recommendedName>
</protein>
<feature type="region of interest" description="Disordered" evidence="2">
    <location>
        <begin position="1"/>
        <end position="29"/>
    </location>
</feature>
<dbReference type="AlphaFoldDB" id="A0AA40D9T2"/>
<evidence type="ECO:0000256" key="1">
    <source>
        <dbReference type="SAM" id="Coils"/>
    </source>
</evidence>
<feature type="compositionally biased region" description="Polar residues" evidence="2">
    <location>
        <begin position="15"/>
        <end position="27"/>
    </location>
</feature>
<feature type="coiled-coil region" evidence="1">
    <location>
        <begin position="29"/>
        <end position="77"/>
    </location>
</feature>
<evidence type="ECO:0008006" key="5">
    <source>
        <dbReference type="Google" id="ProtNLM"/>
    </source>
</evidence>
<dbReference type="PANTHER" id="PTHR42070">
    <property type="entry name" value="FILAMENT ASSOCIATED PROTEIN, PUTATIVE (AFU_ORTHOLOGUE AFUA_8G06630)-RELATED"/>
    <property type="match status" value="1"/>
</dbReference>
<feature type="region of interest" description="Disordered" evidence="2">
    <location>
        <begin position="91"/>
        <end position="141"/>
    </location>
</feature>
<accession>A0AA40D9T2</accession>
<evidence type="ECO:0000313" key="3">
    <source>
        <dbReference type="EMBL" id="KAK0665882.1"/>
    </source>
</evidence>
<keyword evidence="4" id="KW-1185">Reference proteome</keyword>
<feature type="compositionally biased region" description="Low complexity" evidence="2">
    <location>
        <begin position="1"/>
        <end position="14"/>
    </location>
</feature>
<sequence length="194" mass="21795">MPSSPNDDNNNNKKQANLSRIRTNQRLSRARRKEYIASLEARLRQHEERGVQATLEIQLAARRVAEENKKLRELLGKVGVSEAGIRDYLQQHQPQHQQQQQPSHHPRAATATTKPPCNNCKEQTHPHPGERLQEKDRDAEPNECSMAADLISLITGANTNQVRVTLGCAPGRNCDVDEEAIEKTITRLKSSVSS</sequence>
<keyword evidence="1" id="KW-0175">Coiled coil</keyword>
<dbReference type="EMBL" id="JAULSY010000099">
    <property type="protein sequence ID" value="KAK0665882.1"/>
    <property type="molecule type" value="Genomic_DNA"/>
</dbReference>
<evidence type="ECO:0000256" key="2">
    <source>
        <dbReference type="SAM" id="MobiDB-lite"/>
    </source>
</evidence>
<dbReference type="PANTHER" id="PTHR42070:SF1">
    <property type="entry name" value="FILAMENT ASSOCIATED PROTEIN, PUTATIVE (AFU_ORTHOLOGUE AFUA_8G06630)-RELATED"/>
    <property type="match status" value="1"/>
</dbReference>
<reference evidence="3" key="1">
    <citation type="submission" date="2023-06" db="EMBL/GenBank/DDBJ databases">
        <title>Genome-scale phylogeny and comparative genomics of the fungal order Sordariales.</title>
        <authorList>
            <consortium name="Lawrence Berkeley National Laboratory"/>
            <person name="Hensen N."/>
            <person name="Bonometti L."/>
            <person name="Westerberg I."/>
            <person name="Brannstrom I.O."/>
            <person name="Guillou S."/>
            <person name="Cros-Aarteil S."/>
            <person name="Calhoun S."/>
            <person name="Haridas S."/>
            <person name="Kuo A."/>
            <person name="Mondo S."/>
            <person name="Pangilinan J."/>
            <person name="Riley R."/>
            <person name="Labutti K."/>
            <person name="Andreopoulos B."/>
            <person name="Lipzen A."/>
            <person name="Chen C."/>
            <person name="Yanf M."/>
            <person name="Daum C."/>
            <person name="Ng V."/>
            <person name="Clum A."/>
            <person name="Steindorff A."/>
            <person name="Ohm R."/>
            <person name="Martin F."/>
            <person name="Silar P."/>
            <person name="Natvig D."/>
            <person name="Lalanne C."/>
            <person name="Gautier V."/>
            <person name="Ament-Velasquez S.L."/>
            <person name="Kruys A."/>
            <person name="Hutchinson M.I."/>
            <person name="Powell A.J."/>
            <person name="Barry K."/>
            <person name="Miller A.N."/>
            <person name="Grigoriev I.V."/>
            <person name="Debuchy R."/>
            <person name="Gladieux P."/>
            <person name="Thoren M.H."/>
            <person name="Johannesson H."/>
        </authorList>
    </citation>
    <scope>NUCLEOTIDE SEQUENCE</scope>
    <source>
        <strain evidence="3">CBS 307.81</strain>
    </source>
</reference>
<comment type="caution">
    <text evidence="3">The sequence shown here is derived from an EMBL/GenBank/DDBJ whole genome shotgun (WGS) entry which is preliminary data.</text>
</comment>
<gene>
    <name evidence="3" type="ORF">QBC41DRAFT_158317</name>
</gene>
<organism evidence="3 4">
    <name type="scientific">Cercophora samala</name>
    <dbReference type="NCBI Taxonomy" id="330535"/>
    <lineage>
        <taxon>Eukaryota</taxon>
        <taxon>Fungi</taxon>
        <taxon>Dikarya</taxon>
        <taxon>Ascomycota</taxon>
        <taxon>Pezizomycotina</taxon>
        <taxon>Sordariomycetes</taxon>
        <taxon>Sordariomycetidae</taxon>
        <taxon>Sordariales</taxon>
        <taxon>Lasiosphaeriaceae</taxon>
        <taxon>Cercophora</taxon>
    </lineage>
</organism>
<dbReference type="Proteomes" id="UP001174997">
    <property type="component" value="Unassembled WGS sequence"/>
</dbReference>
<dbReference type="CDD" id="cd14688">
    <property type="entry name" value="bZIP_YAP"/>
    <property type="match status" value="1"/>
</dbReference>
<proteinExistence type="predicted"/>
<feature type="compositionally biased region" description="Basic and acidic residues" evidence="2">
    <location>
        <begin position="122"/>
        <end position="140"/>
    </location>
</feature>
<feature type="compositionally biased region" description="Low complexity" evidence="2">
    <location>
        <begin position="91"/>
        <end position="103"/>
    </location>
</feature>
<name>A0AA40D9T2_9PEZI</name>